<evidence type="ECO:0008006" key="3">
    <source>
        <dbReference type="Google" id="ProtNLM"/>
    </source>
</evidence>
<proteinExistence type="predicted"/>
<dbReference type="Gene3D" id="3.40.50.80">
    <property type="entry name" value="Nucleotide-binding domain of ferredoxin-NADP reductase (FNR) module"/>
    <property type="match status" value="1"/>
</dbReference>
<evidence type="ECO:0000313" key="1">
    <source>
        <dbReference type="EMBL" id="KZV92281.1"/>
    </source>
</evidence>
<dbReference type="SUPFAM" id="SSF52343">
    <property type="entry name" value="Ferredoxin reductase-like, C-terminal NADP-linked domain"/>
    <property type="match status" value="1"/>
</dbReference>
<gene>
    <name evidence="1" type="ORF">EXIGLDRAFT_614631</name>
</gene>
<dbReference type="PANTHER" id="PTHR42815">
    <property type="entry name" value="FAD-BINDING, PUTATIVE (AFU_ORTHOLOGUE AFUA_6G07600)-RELATED"/>
    <property type="match status" value="1"/>
</dbReference>
<dbReference type="InterPro" id="IPR012349">
    <property type="entry name" value="Split_barrel_FMN-bd"/>
</dbReference>
<dbReference type="AlphaFoldDB" id="A0A165HPP7"/>
<reference evidence="1 2" key="1">
    <citation type="journal article" date="2016" name="Mol. Biol. Evol.">
        <title>Comparative Genomics of Early-Diverging Mushroom-Forming Fungi Provides Insights into the Origins of Lignocellulose Decay Capabilities.</title>
        <authorList>
            <person name="Nagy L.G."/>
            <person name="Riley R."/>
            <person name="Tritt A."/>
            <person name="Adam C."/>
            <person name="Daum C."/>
            <person name="Floudas D."/>
            <person name="Sun H."/>
            <person name="Yadav J.S."/>
            <person name="Pangilinan J."/>
            <person name="Larsson K.H."/>
            <person name="Matsuura K."/>
            <person name="Barry K."/>
            <person name="Labutti K."/>
            <person name="Kuo R."/>
            <person name="Ohm R.A."/>
            <person name="Bhattacharya S.S."/>
            <person name="Shirouzu T."/>
            <person name="Yoshinaga Y."/>
            <person name="Martin F.M."/>
            <person name="Grigoriev I.V."/>
            <person name="Hibbett D.S."/>
        </authorList>
    </citation>
    <scope>NUCLEOTIDE SEQUENCE [LARGE SCALE GENOMIC DNA]</scope>
    <source>
        <strain evidence="1 2">HHB12029</strain>
    </source>
</reference>
<dbReference type="Proteomes" id="UP000077266">
    <property type="component" value="Unassembled WGS sequence"/>
</dbReference>
<keyword evidence="2" id="KW-1185">Reference proteome</keyword>
<dbReference type="InterPro" id="IPR039261">
    <property type="entry name" value="FNR_nucleotide-bd"/>
</dbReference>
<dbReference type="InParanoid" id="A0A165HPP7"/>
<dbReference type="STRING" id="1314781.A0A165HPP7"/>
<dbReference type="PANTHER" id="PTHR42815:SF2">
    <property type="entry name" value="FAD-BINDING, PUTATIVE (AFU_ORTHOLOGUE AFUA_6G07600)-RELATED"/>
    <property type="match status" value="1"/>
</dbReference>
<protein>
    <recommendedName>
        <fullName evidence="3">FAD-binding FR-type domain-containing protein</fullName>
    </recommendedName>
</protein>
<dbReference type="OrthoDB" id="436496at2759"/>
<dbReference type="EMBL" id="KV426011">
    <property type="protein sequence ID" value="KZV92281.1"/>
    <property type="molecule type" value="Genomic_DNA"/>
</dbReference>
<accession>A0A165HPP7</accession>
<name>A0A165HPP7_EXIGL</name>
<sequence length="653" mass="70534">MVTSYYAAKRSWHPGELAIQRRLGYDEAMAGIWAAVDPFMPEQHQIFHATRLHFLPLAVLDDRGRPWTGIACGPDGQRGFVHVRNESSVRIDALTWPGDPLHEFQLDPGALVAGLGIEVSTRRRNKFAGHIMSSLRRDGGLLLDLNVDQALGNCPKYINVRNIAPPARTSAPTVEVLRRASPLSPAAIDLVHAADTFFLATTFASSDGTSHLGQNHRGGLPGFVRVLHGSTVVVPDFSGNRFMQSLGNIEASSLAGLAVPDFVTGDVLYLTGSARTLVGETAQKIMPRQSVVTLIDVQEWTLVRDALPVRQVPGTAVERSPYSPPVKYLAEDIVQKGEVSLSGVKLLLSSIDLHSEHDATFTFHVESSGKEKVDVRPGQAAIVDLSSLFGRNAYRHMAQTGAEKTLNDDGIRTWTISRFEPSSATDTSALLSLTIREKVDGSMTPKLLGLARRLASVRPELLTDTRPLDIRLDLVGVVGSFVLPEIVGKDGILSTGRPSRRLLWLAGGIGITPFLAMLRAIVSGSGNTDQPWDILLVVADKDVNIPLTLVSSVMATLPTSTLSSESALLRLRVYALSSQSPVTSTPALPPSVEIHQREGRLRETFFTDEGLRGDMSARSVFLCGGPGFERTAMNALAAVGIGAGDVRREGFNY</sequence>
<evidence type="ECO:0000313" key="2">
    <source>
        <dbReference type="Proteomes" id="UP000077266"/>
    </source>
</evidence>
<organism evidence="1 2">
    <name type="scientific">Exidia glandulosa HHB12029</name>
    <dbReference type="NCBI Taxonomy" id="1314781"/>
    <lineage>
        <taxon>Eukaryota</taxon>
        <taxon>Fungi</taxon>
        <taxon>Dikarya</taxon>
        <taxon>Basidiomycota</taxon>
        <taxon>Agaricomycotina</taxon>
        <taxon>Agaricomycetes</taxon>
        <taxon>Auriculariales</taxon>
        <taxon>Exidiaceae</taxon>
        <taxon>Exidia</taxon>
    </lineage>
</organism>
<dbReference type="Gene3D" id="2.30.110.10">
    <property type="entry name" value="Electron Transport, Fmn-binding Protein, Chain A"/>
    <property type="match status" value="1"/>
</dbReference>